<dbReference type="Gene3D" id="3.40.50.200">
    <property type="entry name" value="Peptidase S8/S53 domain"/>
    <property type="match status" value="1"/>
</dbReference>
<comment type="cofactor">
    <cofactor evidence="1">
        <name>Ca(2+)</name>
        <dbReference type="ChEBI" id="CHEBI:29108"/>
    </cofactor>
</comment>
<dbReference type="Gene3D" id="3.30.70.850">
    <property type="entry name" value="Peptidase S8, pro-domain"/>
    <property type="match status" value="1"/>
</dbReference>
<dbReference type="GO" id="GO:0004252">
    <property type="term" value="F:serine-type endopeptidase activity"/>
    <property type="evidence" value="ECO:0007669"/>
    <property type="project" value="UniProtKB-UniRule"/>
</dbReference>
<keyword evidence="6 21" id="KW-0732">Signal</keyword>
<reference evidence="23 24" key="1">
    <citation type="journal article" date="2018" name="Nat. Ecol. Evol.">
        <title>Genomic signatures of mitonuclear coevolution across populations of Tigriopus californicus.</title>
        <authorList>
            <person name="Barreto F.S."/>
            <person name="Watson E.T."/>
            <person name="Lima T.G."/>
            <person name="Willett C.S."/>
            <person name="Edmands S."/>
            <person name="Li W."/>
            <person name="Burton R.S."/>
        </authorList>
    </citation>
    <scope>NUCLEOTIDE SEQUENCE [LARGE SCALE GENOMIC DNA]</scope>
    <source>
        <strain evidence="23 24">San Diego</strain>
    </source>
</reference>
<dbReference type="InterPro" id="IPR015500">
    <property type="entry name" value="Peptidase_S8_subtilisin-rel"/>
</dbReference>
<dbReference type="SUPFAM" id="SSF49785">
    <property type="entry name" value="Galactose-binding domain-like"/>
    <property type="match status" value="1"/>
</dbReference>
<evidence type="ECO:0000256" key="17">
    <source>
        <dbReference type="ARBA" id="ARBA00077026"/>
    </source>
</evidence>
<dbReference type="InterPro" id="IPR008979">
    <property type="entry name" value="Galactose-bd-like_sf"/>
</dbReference>
<dbReference type="GO" id="GO:0000139">
    <property type="term" value="C:Golgi membrane"/>
    <property type="evidence" value="ECO:0007669"/>
    <property type="project" value="UniProtKB-SubCell"/>
</dbReference>
<keyword evidence="4 19" id="KW-0645">Protease</keyword>
<dbReference type="PANTHER" id="PTHR42884">
    <property type="entry name" value="PROPROTEIN CONVERTASE SUBTILISIN/KEXIN-RELATED"/>
    <property type="match status" value="1"/>
</dbReference>
<keyword evidence="8 19" id="KW-0720">Serine protease</keyword>
<feature type="active site" description="Charge relay system" evidence="18 19">
    <location>
        <position position="223"/>
    </location>
</feature>
<dbReference type="FunFam" id="3.40.50.200:FF:000001">
    <property type="entry name" value="Furin 2, isoform B"/>
    <property type="match status" value="1"/>
</dbReference>
<dbReference type="PROSITE" id="PS00136">
    <property type="entry name" value="SUBTILASE_ASP"/>
    <property type="match status" value="1"/>
</dbReference>
<dbReference type="Gene3D" id="2.60.120.260">
    <property type="entry name" value="Galactose-binding domain-like"/>
    <property type="match status" value="1"/>
</dbReference>
<keyword evidence="10" id="KW-0865">Zymogen</keyword>
<evidence type="ECO:0000256" key="16">
    <source>
        <dbReference type="ARBA" id="ARBA00076029"/>
    </source>
</evidence>
<dbReference type="PROSITE" id="PS00138">
    <property type="entry name" value="SUBTILASE_SER"/>
    <property type="match status" value="1"/>
</dbReference>
<dbReference type="FunFam" id="3.30.70.850:FF:000001">
    <property type="entry name" value="Proprotein convertase subtilisin/kexin type 5"/>
    <property type="match status" value="1"/>
</dbReference>
<feature type="active site" description="Charge relay system" evidence="18 19">
    <location>
        <position position="262"/>
    </location>
</feature>
<keyword evidence="12" id="KW-0325">Glycoprotein</keyword>
<dbReference type="FunFam" id="2.60.120.260:FF:000006">
    <property type="entry name" value="Proprotein convertase subtilisin/kexin type 5"/>
    <property type="match status" value="1"/>
</dbReference>
<evidence type="ECO:0000256" key="8">
    <source>
        <dbReference type="ARBA" id="ARBA00022825"/>
    </source>
</evidence>
<evidence type="ECO:0000256" key="11">
    <source>
        <dbReference type="ARBA" id="ARBA00023157"/>
    </source>
</evidence>
<evidence type="ECO:0000256" key="1">
    <source>
        <dbReference type="ARBA" id="ARBA00001913"/>
    </source>
</evidence>
<evidence type="ECO:0000256" key="7">
    <source>
        <dbReference type="ARBA" id="ARBA00022801"/>
    </source>
</evidence>
<evidence type="ECO:0000256" key="19">
    <source>
        <dbReference type="PROSITE-ProRule" id="PRU01240"/>
    </source>
</evidence>
<evidence type="ECO:0000256" key="21">
    <source>
        <dbReference type="SAM" id="SignalP"/>
    </source>
</evidence>
<evidence type="ECO:0000256" key="13">
    <source>
        <dbReference type="ARBA" id="ARBA00035756"/>
    </source>
</evidence>
<evidence type="ECO:0000256" key="15">
    <source>
        <dbReference type="ARBA" id="ARBA00053600"/>
    </source>
</evidence>
<dbReference type="PROSITE" id="PS51829">
    <property type="entry name" value="P_HOMO_B"/>
    <property type="match status" value="1"/>
</dbReference>
<dbReference type="SUPFAM" id="SSF52743">
    <property type="entry name" value="Subtilisin-like"/>
    <property type="match status" value="1"/>
</dbReference>
<evidence type="ECO:0000256" key="10">
    <source>
        <dbReference type="ARBA" id="ARBA00023145"/>
    </source>
</evidence>
<dbReference type="STRING" id="6832.A0A553NFD0"/>
<dbReference type="GO" id="GO:0097688">
    <property type="term" value="P:glutamate receptor clustering"/>
    <property type="evidence" value="ECO:0007669"/>
    <property type="project" value="UniProtKB-ARBA"/>
</dbReference>
<comment type="caution">
    <text evidence="23">The sequence shown here is derived from an EMBL/GenBank/DDBJ whole genome shotgun (WGS) entry which is preliminary data.</text>
</comment>
<evidence type="ECO:0000256" key="20">
    <source>
        <dbReference type="SAM" id="MobiDB-lite"/>
    </source>
</evidence>
<dbReference type="EC" id="3.4.21.75" evidence="14"/>
<name>A0A553NFD0_TIGCA</name>
<comment type="similarity">
    <text evidence="3">Belongs to the peptidase S8 family. Furin subfamily.</text>
</comment>
<dbReference type="PROSITE" id="PS00137">
    <property type="entry name" value="SUBTILASE_HIS"/>
    <property type="match status" value="1"/>
</dbReference>
<accession>A0A553NFD0</accession>
<feature type="region of interest" description="Disordered" evidence="20">
    <location>
        <begin position="714"/>
        <end position="750"/>
    </location>
</feature>
<evidence type="ECO:0000313" key="24">
    <source>
        <dbReference type="Proteomes" id="UP000318571"/>
    </source>
</evidence>
<proteinExistence type="inferred from homology"/>
<evidence type="ECO:0000256" key="12">
    <source>
        <dbReference type="ARBA" id="ARBA00023180"/>
    </source>
</evidence>
<evidence type="ECO:0000256" key="6">
    <source>
        <dbReference type="ARBA" id="ARBA00022729"/>
    </source>
</evidence>
<feature type="domain" description="P/Homo B" evidence="22">
    <location>
        <begin position="519"/>
        <end position="660"/>
    </location>
</feature>
<keyword evidence="9" id="KW-0472">Membrane</keyword>
<comment type="catalytic activity">
    <reaction evidence="13">
        <text>Release of mature proteins from their proproteins by cleavage of -Arg-Xaa-Yaa-Arg-|-Zaa- bonds, where Xaa can be any amino acid and Yaa is Arg or Lys. Releases albumin, complement component C3 and von Willebrand factor from their respective precursors.</text>
        <dbReference type="EC" id="3.4.21.75"/>
    </reaction>
</comment>
<protein>
    <recommendedName>
        <fullName evidence="14">furin</fullName>
        <ecNumber evidence="14">3.4.21.75</ecNumber>
    </recommendedName>
    <alternativeName>
        <fullName evidence="16">Kex2-like endoprotease 1</fullName>
    </alternativeName>
    <alternativeName>
        <fullName evidence="17">dKLIP-1</fullName>
    </alternativeName>
</protein>
<evidence type="ECO:0000256" key="5">
    <source>
        <dbReference type="ARBA" id="ARBA00022685"/>
    </source>
</evidence>
<dbReference type="Pfam" id="PF01483">
    <property type="entry name" value="P_proprotein"/>
    <property type="match status" value="1"/>
</dbReference>
<dbReference type="GO" id="GO:0001941">
    <property type="term" value="P:postsynaptic membrane organization"/>
    <property type="evidence" value="ECO:0007669"/>
    <property type="project" value="UniProtKB-ARBA"/>
</dbReference>
<evidence type="ECO:0000256" key="3">
    <source>
        <dbReference type="ARBA" id="ARBA00005325"/>
    </source>
</evidence>
<dbReference type="GO" id="GO:0005802">
    <property type="term" value="C:trans-Golgi network"/>
    <property type="evidence" value="ECO:0007669"/>
    <property type="project" value="TreeGrafter"/>
</dbReference>
<dbReference type="InterPro" id="IPR002884">
    <property type="entry name" value="P_dom"/>
</dbReference>
<dbReference type="CDD" id="cd04059">
    <property type="entry name" value="Peptidases_S8_Protein_convertases_Kexins_Furin-like"/>
    <property type="match status" value="1"/>
</dbReference>
<organism evidence="23 24">
    <name type="scientific">Tigriopus californicus</name>
    <name type="common">Marine copepod</name>
    <dbReference type="NCBI Taxonomy" id="6832"/>
    <lineage>
        <taxon>Eukaryota</taxon>
        <taxon>Metazoa</taxon>
        <taxon>Ecdysozoa</taxon>
        <taxon>Arthropoda</taxon>
        <taxon>Crustacea</taxon>
        <taxon>Multicrustacea</taxon>
        <taxon>Hexanauplia</taxon>
        <taxon>Copepoda</taxon>
        <taxon>Harpacticoida</taxon>
        <taxon>Harpacticidae</taxon>
        <taxon>Tigriopus</taxon>
    </lineage>
</organism>
<dbReference type="InterPro" id="IPR032815">
    <property type="entry name" value="S8_pro-domain"/>
</dbReference>
<feature type="compositionally biased region" description="Basic and acidic residues" evidence="20">
    <location>
        <begin position="737"/>
        <end position="750"/>
    </location>
</feature>
<dbReference type="Pfam" id="PF16470">
    <property type="entry name" value="S8_pro-domain"/>
    <property type="match status" value="1"/>
</dbReference>
<comment type="subcellular location">
    <subcellularLocation>
        <location evidence="2">Golgi apparatus membrane</location>
        <topology evidence="2">Multi-pass membrane protein</topology>
    </subcellularLocation>
</comment>
<dbReference type="InterPro" id="IPR022398">
    <property type="entry name" value="Peptidase_S8_His-AS"/>
</dbReference>
<dbReference type="InterPro" id="IPR038466">
    <property type="entry name" value="S8_pro-domain_sf"/>
</dbReference>
<dbReference type="EMBL" id="VCGU01000458">
    <property type="protein sequence ID" value="TRY64140.1"/>
    <property type="molecule type" value="Genomic_DNA"/>
</dbReference>
<dbReference type="GO" id="GO:0005886">
    <property type="term" value="C:plasma membrane"/>
    <property type="evidence" value="ECO:0007669"/>
    <property type="project" value="GOC"/>
</dbReference>
<feature type="signal peptide" evidence="21">
    <location>
        <begin position="1"/>
        <end position="36"/>
    </location>
</feature>
<dbReference type="InterPro" id="IPR023828">
    <property type="entry name" value="Peptidase_S8_Ser-AS"/>
</dbReference>
<keyword evidence="7 19" id="KW-0378">Hydrolase</keyword>
<evidence type="ECO:0000259" key="22">
    <source>
        <dbReference type="PROSITE" id="PS51829"/>
    </source>
</evidence>
<dbReference type="InterPro" id="IPR036852">
    <property type="entry name" value="Peptidase_S8/S53_dom_sf"/>
</dbReference>
<dbReference type="InterPro" id="IPR034182">
    <property type="entry name" value="Kexin/furin"/>
</dbReference>
<dbReference type="SUPFAM" id="SSF54897">
    <property type="entry name" value="Protease propeptides/inhibitors"/>
    <property type="match status" value="1"/>
</dbReference>
<dbReference type="Proteomes" id="UP000318571">
    <property type="component" value="Chromosome 10"/>
</dbReference>
<feature type="chain" id="PRO_5022175685" description="furin" evidence="21">
    <location>
        <begin position="37"/>
        <end position="750"/>
    </location>
</feature>
<dbReference type="OrthoDB" id="300641at2759"/>
<dbReference type="PROSITE" id="PS51892">
    <property type="entry name" value="SUBTILASE"/>
    <property type="match status" value="1"/>
</dbReference>
<dbReference type="OMA" id="IYLVSPM"/>
<dbReference type="AlphaFoldDB" id="A0A553NFD0"/>
<feature type="active site" description="Charge relay system" evidence="18 19">
    <location>
        <position position="443"/>
    </location>
</feature>
<dbReference type="GO" id="GO:0097090">
    <property type="term" value="P:presynaptic membrane organization"/>
    <property type="evidence" value="ECO:0007669"/>
    <property type="project" value="UniProtKB-ARBA"/>
</dbReference>
<evidence type="ECO:0000256" key="2">
    <source>
        <dbReference type="ARBA" id="ARBA00004653"/>
    </source>
</evidence>
<comment type="function">
    <text evidence="15">Furin is likely to represent the ubiquitous endoprotease activity within constitutive secretory pathways and capable of cleavage at the RX(K/R)R consensus motif.</text>
</comment>
<dbReference type="PRINTS" id="PR00723">
    <property type="entry name" value="SUBTILISIN"/>
</dbReference>
<sequence>MSRLKPDTSSFMQHLHKTLVLIFCCNALFLWSECAGFDGDGGIFHNQFALFIPKGEETANLLASKHGFVNLGQIGTLDNYFLFEHARLRKRSSIPSRTHSVLLTEEPEVEWFAQQQETRRVKRDGQILDANSIREHSGNVRLAKRPLWDDIFEENEEEQPAKQVFKRQNTFPFTRSSSSLPTDPMYGQQWHLNHGANGGYDMNVAPAWANGYTGKGVVVTILDDGIQTNHPDLIQNYDPLASTDINGNDHDPMPQDNGDNKHGTRCAGEVAASADNGFCGVGIAHSASIGGVRMLDGVVNDAVEARALSLNPNHVDIYSASWGPEDDGKTVDGPGPLAKRAFLNGVVRGRHGKGSIFVWASGNGGRHLDNCNCDGYTNSIFTLSISSATQGGYRPWYLEECSSTLATTYSSGTPGQDGSITTVDQDARLRSDHICTDSHTGTSASAPIAAGVAALALEANPNLTWRDMQYLVVMSSRHEPLTQESGWFTNGAGRKFSHKFGYGLMDAGKMTDLARSWKSLPQQHICQSGVMVADMSIPDSIGTPATVSTRSDACGGSINSVQFLEHVQCKISLRFYPRGNVMIVLTSPSGTRSTLLFPRPRDSFATTFEEWPFLSVHFWGENPTGVWKLEVMNMGQETPTKVNRGILRKWQLIFYGTQDNPVRVPRNVGNTRTGKQSTLFNIPASFSFQPSKPAFSFPNFFSSFRRLKRDDSSLTSFATPEDDEKENNAEEISSSRTETKATRLEDVYLQ</sequence>
<dbReference type="GO" id="GO:0008039">
    <property type="term" value="P:synaptic target recognition"/>
    <property type="evidence" value="ECO:0007669"/>
    <property type="project" value="UniProtKB-ARBA"/>
</dbReference>
<evidence type="ECO:0000256" key="18">
    <source>
        <dbReference type="PIRSR" id="PIRSR615500-1"/>
    </source>
</evidence>
<dbReference type="PANTHER" id="PTHR42884:SF23">
    <property type="entry name" value="FURIN-LIKE PROTEASE 2"/>
    <property type="match status" value="1"/>
</dbReference>
<keyword evidence="24" id="KW-1185">Reference proteome</keyword>
<evidence type="ECO:0000313" key="23">
    <source>
        <dbReference type="EMBL" id="TRY64140.1"/>
    </source>
</evidence>
<keyword evidence="11" id="KW-1015">Disulfide bond</keyword>
<keyword evidence="5" id="KW-0165">Cleavage on pair of basic residues</keyword>
<gene>
    <name evidence="23" type="ORF">TCAL_01856</name>
</gene>
<evidence type="ECO:0000256" key="4">
    <source>
        <dbReference type="ARBA" id="ARBA00022670"/>
    </source>
</evidence>
<dbReference type="InterPro" id="IPR023827">
    <property type="entry name" value="Peptidase_S8_Asp-AS"/>
</dbReference>
<evidence type="ECO:0000256" key="9">
    <source>
        <dbReference type="ARBA" id="ARBA00023136"/>
    </source>
</evidence>
<evidence type="ECO:0000256" key="14">
    <source>
        <dbReference type="ARBA" id="ARBA00038993"/>
    </source>
</evidence>
<dbReference type="Pfam" id="PF00082">
    <property type="entry name" value="Peptidase_S8"/>
    <property type="match status" value="1"/>
</dbReference>
<dbReference type="GO" id="GO:0016485">
    <property type="term" value="P:protein processing"/>
    <property type="evidence" value="ECO:0007669"/>
    <property type="project" value="TreeGrafter"/>
</dbReference>
<dbReference type="InterPro" id="IPR000209">
    <property type="entry name" value="Peptidase_S8/S53_dom"/>
</dbReference>